<evidence type="ECO:0000313" key="2">
    <source>
        <dbReference type="EMBL" id="KAJ9581026.1"/>
    </source>
</evidence>
<dbReference type="AlphaFoldDB" id="A0AAD7ZIG9"/>
<keyword evidence="1" id="KW-0812">Transmembrane</keyword>
<evidence type="ECO:0000256" key="1">
    <source>
        <dbReference type="SAM" id="Phobius"/>
    </source>
</evidence>
<protein>
    <submittedName>
        <fullName evidence="2">Uncharacterized protein</fullName>
    </submittedName>
</protein>
<dbReference type="Proteomes" id="UP001233999">
    <property type="component" value="Unassembled WGS sequence"/>
</dbReference>
<accession>A0AAD7ZIG9</accession>
<feature type="non-terminal residue" evidence="2">
    <location>
        <position position="1"/>
    </location>
</feature>
<reference evidence="2" key="2">
    <citation type="submission" date="2023-05" db="EMBL/GenBank/DDBJ databases">
        <authorList>
            <person name="Fouks B."/>
        </authorList>
    </citation>
    <scope>NUCLEOTIDE SEQUENCE</scope>
    <source>
        <strain evidence="2">Stay&amp;Tobe</strain>
        <tissue evidence="2">Testes</tissue>
    </source>
</reference>
<gene>
    <name evidence="2" type="ORF">L9F63_023780</name>
</gene>
<keyword evidence="3" id="KW-1185">Reference proteome</keyword>
<comment type="caution">
    <text evidence="2">The sequence shown here is derived from an EMBL/GenBank/DDBJ whole genome shotgun (WGS) entry which is preliminary data.</text>
</comment>
<keyword evidence="1" id="KW-0472">Membrane</keyword>
<proteinExistence type="predicted"/>
<reference evidence="2" key="1">
    <citation type="journal article" date="2023" name="IScience">
        <title>Live-bearing cockroach genome reveals convergent evolutionary mechanisms linked to viviparity in insects and beyond.</title>
        <authorList>
            <person name="Fouks B."/>
            <person name="Harrison M.C."/>
            <person name="Mikhailova A.A."/>
            <person name="Marchal E."/>
            <person name="English S."/>
            <person name="Carruthers M."/>
            <person name="Jennings E.C."/>
            <person name="Chiamaka E.L."/>
            <person name="Frigard R.A."/>
            <person name="Pippel M."/>
            <person name="Attardo G.M."/>
            <person name="Benoit J.B."/>
            <person name="Bornberg-Bauer E."/>
            <person name="Tobe S.S."/>
        </authorList>
    </citation>
    <scope>NUCLEOTIDE SEQUENCE</scope>
    <source>
        <strain evidence="2">Stay&amp;Tobe</strain>
    </source>
</reference>
<sequence>EPKSHTMLGSQIQGVTPLEWSMTFYILIFLISFFRYANFVGPSNLLVKKNTMLKNLIEISRTI</sequence>
<keyword evidence="1" id="KW-1133">Transmembrane helix</keyword>
<feature type="transmembrane region" description="Helical" evidence="1">
    <location>
        <begin position="24"/>
        <end position="47"/>
    </location>
</feature>
<organism evidence="2 3">
    <name type="scientific">Diploptera punctata</name>
    <name type="common">Pacific beetle cockroach</name>
    <dbReference type="NCBI Taxonomy" id="6984"/>
    <lineage>
        <taxon>Eukaryota</taxon>
        <taxon>Metazoa</taxon>
        <taxon>Ecdysozoa</taxon>
        <taxon>Arthropoda</taxon>
        <taxon>Hexapoda</taxon>
        <taxon>Insecta</taxon>
        <taxon>Pterygota</taxon>
        <taxon>Neoptera</taxon>
        <taxon>Polyneoptera</taxon>
        <taxon>Dictyoptera</taxon>
        <taxon>Blattodea</taxon>
        <taxon>Blaberoidea</taxon>
        <taxon>Blaberidae</taxon>
        <taxon>Diplopterinae</taxon>
        <taxon>Diploptera</taxon>
    </lineage>
</organism>
<evidence type="ECO:0000313" key="3">
    <source>
        <dbReference type="Proteomes" id="UP001233999"/>
    </source>
</evidence>
<feature type="non-terminal residue" evidence="2">
    <location>
        <position position="63"/>
    </location>
</feature>
<dbReference type="EMBL" id="JASPKZ010008050">
    <property type="protein sequence ID" value="KAJ9581026.1"/>
    <property type="molecule type" value="Genomic_DNA"/>
</dbReference>
<name>A0AAD7ZIG9_DIPPU</name>